<evidence type="ECO:0000313" key="2">
    <source>
        <dbReference type="EMBL" id="EQD68010.1"/>
    </source>
</evidence>
<comment type="caution">
    <text evidence="2">The sequence shown here is derived from an EMBL/GenBank/DDBJ whole genome shotgun (WGS) entry which is preliminary data.</text>
</comment>
<proteinExistence type="predicted"/>
<dbReference type="InterPro" id="IPR036520">
    <property type="entry name" value="UPF0759_sf"/>
</dbReference>
<feature type="compositionally biased region" description="Gly residues" evidence="1">
    <location>
        <begin position="142"/>
        <end position="155"/>
    </location>
</feature>
<dbReference type="AlphaFoldDB" id="T1CJK7"/>
<name>T1CJK7_9ZZZZ</name>
<dbReference type="InterPro" id="IPR002763">
    <property type="entry name" value="DUF72"/>
</dbReference>
<dbReference type="Pfam" id="PF01904">
    <property type="entry name" value="DUF72"/>
    <property type="match status" value="1"/>
</dbReference>
<sequence length="166" mass="18420">EEEVRAFYRRMAGDVPVAVEFREESWLSEASFALLEEFRFAQVVVDEPKLPVVLRNTAPFAYVRWHGHGSPLWYDYTYRGEELSAWVPRVRELQERSSLVLGFFNNHFRADAPMNALELSERLGLSPPPWTGRLLPPDLPGPGSGRGGPGKGASGPTGVVAGTRPG</sequence>
<accession>T1CJK7</accession>
<dbReference type="PANTHER" id="PTHR30348">
    <property type="entry name" value="UNCHARACTERIZED PROTEIN YECE"/>
    <property type="match status" value="1"/>
</dbReference>
<protein>
    <submittedName>
        <fullName evidence="2">Protein containing DUF72</fullName>
    </submittedName>
</protein>
<dbReference type="PANTHER" id="PTHR30348:SF4">
    <property type="entry name" value="DUF72 DOMAIN-CONTAINING PROTEIN"/>
    <property type="match status" value="1"/>
</dbReference>
<reference evidence="2" key="2">
    <citation type="journal article" date="2014" name="ISME J.">
        <title>Microbial stratification in low pH oxic and suboxic macroscopic growths along an acid mine drainage.</title>
        <authorList>
            <person name="Mendez-Garcia C."/>
            <person name="Mesa V."/>
            <person name="Sprenger R.R."/>
            <person name="Richter M."/>
            <person name="Diez M.S."/>
            <person name="Solano J."/>
            <person name="Bargiela R."/>
            <person name="Golyshina O.V."/>
            <person name="Manteca A."/>
            <person name="Ramos J.L."/>
            <person name="Gallego J.R."/>
            <person name="Llorente I."/>
            <person name="Martins Dos Santos V.A."/>
            <person name="Jensen O.N."/>
            <person name="Pelaez A.I."/>
            <person name="Sanchez J."/>
            <person name="Ferrer M."/>
        </authorList>
    </citation>
    <scope>NUCLEOTIDE SEQUENCE</scope>
</reference>
<dbReference type="EMBL" id="AUZZ01000452">
    <property type="protein sequence ID" value="EQD68010.1"/>
    <property type="molecule type" value="Genomic_DNA"/>
</dbReference>
<organism evidence="2">
    <name type="scientific">mine drainage metagenome</name>
    <dbReference type="NCBI Taxonomy" id="410659"/>
    <lineage>
        <taxon>unclassified sequences</taxon>
        <taxon>metagenomes</taxon>
        <taxon>ecological metagenomes</taxon>
    </lineage>
</organism>
<gene>
    <name evidence="2" type="ORF">B2A_00580</name>
</gene>
<evidence type="ECO:0000256" key="1">
    <source>
        <dbReference type="SAM" id="MobiDB-lite"/>
    </source>
</evidence>
<reference evidence="2" key="1">
    <citation type="submission" date="2013-08" db="EMBL/GenBank/DDBJ databases">
        <authorList>
            <person name="Mendez C."/>
            <person name="Richter M."/>
            <person name="Ferrer M."/>
            <person name="Sanchez J."/>
        </authorList>
    </citation>
    <scope>NUCLEOTIDE SEQUENCE</scope>
</reference>
<feature type="non-terminal residue" evidence="2">
    <location>
        <position position="1"/>
    </location>
</feature>
<dbReference type="SUPFAM" id="SSF117396">
    <property type="entry name" value="TM1631-like"/>
    <property type="match status" value="1"/>
</dbReference>
<feature type="region of interest" description="Disordered" evidence="1">
    <location>
        <begin position="130"/>
        <end position="166"/>
    </location>
</feature>
<dbReference type="Gene3D" id="3.20.20.410">
    <property type="entry name" value="Protein of unknown function UPF0759"/>
    <property type="match status" value="1"/>
</dbReference>